<feature type="binding site" evidence="3">
    <location>
        <position position="64"/>
    </location>
    <ligand>
        <name>substrate</name>
    </ligand>
</feature>
<dbReference type="CDD" id="cd07067">
    <property type="entry name" value="HP_PGM_like"/>
    <property type="match status" value="1"/>
</dbReference>
<protein>
    <submittedName>
        <fullName evidence="4">Histidine phosphatase family protein</fullName>
    </submittedName>
</protein>
<keyword evidence="1" id="KW-0378">Hydrolase</keyword>
<evidence type="ECO:0000313" key="5">
    <source>
        <dbReference type="Proteomes" id="UP000323653"/>
    </source>
</evidence>
<proteinExistence type="predicted"/>
<dbReference type="GO" id="GO:0045820">
    <property type="term" value="P:negative regulation of glycolytic process"/>
    <property type="evidence" value="ECO:0007669"/>
    <property type="project" value="TreeGrafter"/>
</dbReference>
<dbReference type="PROSITE" id="PS00175">
    <property type="entry name" value="PG_MUTASE"/>
    <property type="match status" value="1"/>
</dbReference>
<dbReference type="GO" id="GO:0005829">
    <property type="term" value="C:cytosol"/>
    <property type="evidence" value="ECO:0007669"/>
    <property type="project" value="TreeGrafter"/>
</dbReference>
<dbReference type="GO" id="GO:0043456">
    <property type="term" value="P:regulation of pentose-phosphate shunt"/>
    <property type="evidence" value="ECO:0007669"/>
    <property type="project" value="TreeGrafter"/>
</dbReference>
<dbReference type="AlphaFoldDB" id="A0A5C0VIJ3"/>
<dbReference type="PANTHER" id="PTHR46517">
    <property type="entry name" value="FRUCTOSE-2,6-BISPHOSPHATASE TIGAR"/>
    <property type="match status" value="1"/>
</dbReference>
<gene>
    <name evidence="4" type="ORF">FYC62_07430</name>
</gene>
<dbReference type="KEGG" id="pej:FYC62_07430"/>
<dbReference type="SMART" id="SM00855">
    <property type="entry name" value="PGAM"/>
    <property type="match status" value="1"/>
</dbReference>
<dbReference type="InterPro" id="IPR013078">
    <property type="entry name" value="His_Pase_superF_clade-1"/>
</dbReference>
<feature type="binding site" evidence="3">
    <location>
        <begin position="13"/>
        <end position="20"/>
    </location>
    <ligand>
        <name>substrate</name>
    </ligand>
</feature>
<name>A0A5C0VIJ3_9SPHI</name>
<dbReference type="SUPFAM" id="SSF53254">
    <property type="entry name" value="Phosphoglycerate mutase-like"/>
    <property type="match status" value="1"/>
</dbReference>
<dbReference type="EMBL" id="CP043329">
    <property type="protein sequence ID" value="QEK51511.1"/>
    <property type="molecule type" value="Genomic_DNA"/>
</dbReference>
<feature type="active site" description="Tele-phosphohistidine intermediate" evidence="2">
    <location>
        <position position="14"/>
    </location>
</feature>
<accession>A0A5C0VIJ3</accession>
<dbReference type="PANTHER" id="PTHR46517:SF1">
    <property type="entry name" value="FRUCTOSE-2,6-BISPHOSPHATASE TIGAR"/>
    <property type="match status" value="1"/>
</dbReference>
<sequence>MDKKKNKKLYIIRHGETDFNKDGIVQGRGVNSDLNATGIAQGEAFYKKYKNIPFDKLYTSTLKRTHQTVKDFINDGLVWEQLAGLDELAWGVYEGQKSNAALREAFVNLIQAWAAGHYDVKPEGGESPNEVYVRQAAAMNHITKQDHENTVLICMHGRAIRLLMCLLMKKPLSEMDTYPHQNTSLYVLNYDGEQFEIEVFNSLAHLEEQGL</sequence>
<keyword evidence="5" id="KW-1185">Reference proteome</keyword>
<evidence type="ECO:0000313" key="4">
    <source>
        <dbReference type="EMBL" id="QEK51511.1"/>
    </source>
</evidence>
<dbReference type="InterPro" id="IPR001345">
    <property type="entry name" value="PG/BPGM_mutase_AS"/>
</dbReference>
<dbReference type="InterPro" id="IPR051695">
    <property type="entry name" value="Phosphoglycerate_Mutase"/>
</dbReference>
<evidence type="ECO:0000256" key="2">
    <source>
        <dbReference type="PIRSR" id="PIRSR613078-1"/>
    </source>
</evidence>
<dbReference type="Gene3D" id="3.40.50.1240">
    <property type="entry name" value="Phosphoglycerate mutase-like"/>
    <property type="match status" value="1"/>
</dbReference>
<dbReference type="Proteomes" id="UP000323653">
    <property type="component" value="Chromosome"/>
</dbReference>
<dbReference type="RefSeq" id="WP_149074501.1">
    <property type="nucleotide sequence ID" value="NZ_CP043329.1"/>
</dbReference>
<evidence type="ECO:0000256" key="3">
    <source>
        <dbReference type="PIRSR" id="PIRSR613078-2"/>
    </source>
</evidence>
<dbReference type="Pfam" id="PF00300">
    <property type="entry name" value="His_Phos_1"/>
    <property type="match status" value="1"/>
</dbReference>
<feature type="active site" description="Proton donor/acceptor" evidence="2">
    <location>
        <position position="87"/>
    </location>
</feature>
<evidence type="ECO:0000256" key="1">
    <source>
        <dbReference type="ARBA" id="ARBA00022801"/>
    </source>
</evidence>
<dbReference type="InterPro" id="IPR029033">
    <property type="entry name" value="His_PPase_superfam"/>
</dbReference>
<reference evidence="4 5" key="1">
    <citation type="submission" date="2019-08" db="EMBL/GenBank/DDBJ databases">
        <title>Pedobacter sp. nov., isolated from Han river, South Korea.</title>
        <authorList>
            <person name="Lee D.-H."/>
            <person name="Kim Y.-S."/>
            <person name="Hwang E.-M."/>
            <person name="Le Tran T.C."/>
            <person name="Cha C.-J."/>
        </authorList>
    </citation>
    <scope>NUCLEOTIDE SEQUENCE [LARGE SCALE GENOMIC DNA]</scope>
    <source>
        <strain evidence="4 5">CJ43</strain>
    </source>
</reference>
<dbReference type="PIRSF" id="PIRSF000709">
    <property type="entry name" value="6PFK_2-Ptase"/>
    <property type="match status" value="1"/>
</dbReference>
<dbReference type="GO" id="GO:0004331">
    <property type="term" value="F:fructose-2,6-bisphosphate 2-phosphatase activity"/>
    <property type="evidence" value="ECO:0007669"/>
    <property type="project" value="TreeGrafter"/>
</dbReference>
<organism evidence="4 5">
    <name type="scientific">Pedobacter aquae</name>
    <dbReference type="NCBI Taxonomy" id="2605747"/>
    <lineage>
        <taxon>Bacteria</taxon>
        <taxon>Pseudomonadati</taxon>
        <taxon>Bacteroidota</taxon>
        <taxon>Sphingobacteriia</taxon>
        <taxon>Sphingobacteriales</taxon>
        <taxon>Sphingobacteriaceae</taxon>
        <taxon>Pedobacter</taxon>
    </lineage>
</organism>